<protein>
    <submittedName>
        <fullName evidence="5">Transcriptional regulator, IclR family</fullName>
    </submittedName>
</protein>
<dbReference type="InterPro" id="IPR050707">
    <property type="entry name" value="HTH_MetabolicPath_Reg"/>
</dbReference>
<dbReference type="Proteomes" id="UP000198977">
    <property type="component" value="Unassembled WGS sequence"/>
</dbReference>
<dbReference type="InterPro" id="IPR014757">
    <property type="entry name" value="Tscrpt_reg_IclR_C"/>
</dbReference>
<evidence type="ECO:0000256" key="1">
    <source>
        <dbReference type="ARBA" id="ARBA00023015"/>
    </source>
</evidence>
<dbReference type="GO" id="GO:0045892">
    <property type="term" value="P:negative regulation of DNA-templated transcription"/>
    <property type="evidence" value="ECO:0007669"/>
    <property type="project" value="TreeGrafter"/>
</dbReference>
<dbReference type="InterPro" id="IPR036390">
    <property type="entry name" value="WH_DNA-bd_sf"/>
</dbReference>
<dbReference type="STRING" id="74348.SAMN04488523_11531"/>
<dbReference type="AlphaFoldDB" id="A0A1I2FCB6"/>
<sequence>MPSANTRFPSQLLAFHAKWPFDIIQHLKDSCGIMNFGSASSTRAVRLFEAFAKIGAPQSLSEISHLLDTPLSTCHGLVRALQDGGYLYSNRGTRQHYPTRRLLQIAETIASNDPVVKYFDSHMSALRDLTQETVILGAMQKDTVVYLNVTESPSVIRYSARPGDIKPLHSSALGKLMLGELSEGERESLVTTLELNAVTGSTLTDLDALRRDLKKAAAAGIYVTEGENVSEVMALAAPTRVAGEVYGIAVAGPIERMRRNRDSIEAALKATCASIGGDFG</sequence>
<keyword evidence="6" id="KW-1185">Reference proteome</keyword>
<feature type="domain" description="IclR-ED" evidence="4">
    <location>
        <begin position="101"/>
        <end position="280"/>
    </location>
</feature>
<dbReference type="GO" id="GO:0003700">
    <property type="term" value="F:DNA-binding transcription factor activity"/>
    <property type="evidence" value="ECO:0007669"/>
    <property type="project" value="TreeGrafter"/>
</dbReference>
<dbReference type="PANTHER" id="PTHR30136:SF35">
    <property type="entry name" value="HTH-TYPE TRANSCRIPTIONAL REGULATOR RV1719"/>
    <property type="match status" value="1"/>
</dbReference>
<dbReference type="PROSITE" id="PS51078">
    <property type="entry name" value="ICLR_ED"/>
    <property type="match status" value="1"/>
</dbReference>
<dbReference type="InterPro" id="IPR029016">
    <property type="entry name" value="GAF-like_dom_sf"/>
</dbReference>
<evidence type="ECO:0000313" key="6">
    <source>
        <dbReference type="Proteomes" id="UP000198977"/>
    </source>
</evidence>
<dbReference type="EMBL" id="FOMW01000015">
    <property type="protein sequence ID" value="SFF02180.1"/>
    <property type="molecule type" value="Genomic_DNA"/>
</dbReference>
<dbReference type="Gene3D" id="3.30.450.40">
    <property type="match status" value="1"/>
</dbReference>
<dbReference type="SMART" id="SM00346">
    <property type="entry name" value="HTH_ICLR"/>
    <property type="match status" value="1"/>
</dbReference>
<dbReference type="Gene3D" id="1.10.10.10">
    <property type="entry name" value="Winged helix-like DNA-binding domain superfamily/Winged helix DNA-binding domain"/>
    <property type="match status" value="1"/>
</dbReference>
<dbReference type="PANTHER" id="PTHR30136">
    <property type="entry name" value="HELIX-TURN-HELIX TRANSCRIPTIONAL REGULATOR, ICLR FAMILY"/>
    <property type="match status" value="1"/>
</dbReference>
<accession>A0A1I2FCB6</accession>
<organism evidence="5 6">
    <name type="scientific">Sulfitobacter brevis</name>
    <dbReference type="NCBI Taxonomy" id="74348"/>
    <lineage>
        <taxon>Bacteria</taxon>
        <taxon>Pseudomonadati</taxon>
        <taxon>Pseudomonadota</taxon>
        <taxon>Alphaproteobacteria</taxon>
        <taxon>Rhodobacterales</taxon>
        <taxon>Roseobacteraceae</taxon>
        <taxon>Sulfitobacter</taxon>
    </lineage>
</organism>
<name>A0A1I2FCB6_9RHOB</name>
<keyword evidence="3" id="KW-0804">Transcription</keyword>
<dbReference type="InterPro" id="IPR005471">
    <property type="entry name" value="Tscrpt_reg_IclR_N"/>
</dbReference>
<dbReference type="SUPFAM" id="SSF55781">
    <property type="entry name" value="GAF domain-like"/>
    <property type="match status" value="1"/>
</dbReference>
<evidence type="ECO:0000256" key="2">
    <source>
        <dbReference type="ARBA" id="ARBA00023125"/>
    </source>
</evidence>
<dbReference type="Pfam" id="PF09339">
    <property type="entry name" value="HTH_IclR"/>
    <property type="match status" value="1"/>
</dbReference>
<evidence type="ECO:0000313" key="5">
    <source>
        <dbReference type="EMBL" id="SFF02180.1"/>
    </source>
</evidence>
<dbReference type="InterPro" id="IPR036388">
    <property type="entry name" value="WH-like_DNA-bd_sf"/>
</dbReference>
<evidence type="ECO:0000259" key="4">
    <source>
        <dbReference type="PROSITE" id="PS51078"/>
    </source>
</evidence>
<keyword evidence="2" id="KW-0238">DNA-binding</keyword>
<gene>
    <name evidence="5" type="ORF">SAMN04488523_11531</name>
</gene>
<keyword evidence="1" id="KW-0805">Transcription regulation</keyword>
<dbReference type="SUPFAM" id="SSF46785">
    <property type="entry name" value="Winged helix' DNA-binding domain"/>
    <property type="match status" value="1"/>
</dbReference>
<reference evidence="5 6" key="1">
    <citation type="submission" date="2016-10" db="EMBL/GenBank/DDBJ databases">
        <authorList>
            <person name="de Groot N.N."/>
        </authorList>
    </citation>
    <scope>NUCLEOTIDE SEQUENCE [LARGE SCALE GENOMIC DNA]</scope>
    <source>
        <strain evidence="5 6">DSM 11443</strain>
    </source>
</reference>
<dbReference type="Pfam" id="PF01614">
    <property type="entry name" value="IclR_C"/>
    <property type="match status" value="1"/>
</dbReference>
<dbReference type="GO" id="GO:0003677">
    <property type="term" value="F:DNA binding"/>
    <property type="evidence" value="ECO:0007669"/>
    <property type="project" value="UniProtKB-KW"/>
</dbReference>
<evidence type="ECO:0000256" key="3">
    <source>
        <dbReference type="ARBA" id="ARBA00023163"/>
    </source>
</evidence>
<proteinExistence type="predicted"/>